<keyword evidence="3 6" id="KW-0812">Transmembrane</keyword>
<evidence type="ECO:0000256" key="2">
    <source>
        <dbReference type="ARBA" id="ARBA00009324"/>
    </source>
</evidence>
<keyword evidence="9" id="KW-1185">Reference proteome</keyword>
<dbReference type="EMBL" id="CAMGYJ010000003">
    <property type="protein sequence ID" value="CAI0396258.1"/>
    <property type="molecule type" value="Genomic_DNA"/>
</dbReference>
<proteinExistence type="inferred from homology"/>
<name>A0AAV0IFZ8_9ROSI</name>
<protein>
    <recommendedName>
        <fullName evidence="7">Fatty acid hydroxylase domain-containing protein</fullName>
    </recommendedName>
</protein>
<feature type="transmembrane region" description="Helical" evidence="6">
    <location>
        <begin position="12"/>
        <end position="36"/>
    </location>
</feature>
<feature type="domain" description="Fatty acid hydroxylase" evidence="7">
    <location>
        <begin position="102"/>
        <end position="236"/>
    </location>
</feature>
<sequence length="311" mass="35810">MVFWEGYVSDEAMGIIAPMVVYWVYAGFYQLVLSSLDEYRLHSRKEEDEKNLVPFHSVMKGVLIQQLLQATIGFSIFLFTSTPAQQQQQQQPSIPHQLAQTILAMLIVDAWQYFVHRYMHQNKFLYRKVHSQHHRLVVPYAVGTLYNHPVEPALDTVGSGVAFLLSGMTPRTAVFFFSFHVVKTVDDHCGMLLPWNLVPRVFYNNAAYHDIHHQLQGSKYNYSQAFFSIWDRVCGTHMPYVVVKRDGGGFEARLLVLPSLDEYRLHSRKEEDEKNLVPFHSVVKGVLIQQLLQTTIGFSIFLVSFGSHELS</sequence>
<dbReference type="InterPro" id="IPR006694">
    <property type="entry name" value="Fatty_acid_hydroxylase"/>
</dbReference>
<evidence type="ECO:0000313" key="9">
    <source>
        <dbReference type="Proteomes" id="UP001154282"/>
    </source>
</evidence>
<dbReference type="GO" id="GO:0016491">
    <property type="term" value="F:oxidoreductase activity"/>
    <property type="evidence" value="ECO:0007669"/>
    <property type="project" value="InterPro"/>
</dbReference>
<keyword evidence="4 6" id="KW-1133">Transmembrane helix</keyword>
<dbReference type="GO" id="GO:0005506">
    <property type="term" value="F:iron ion binding"/>
    <property type="evidence" value="ECO:0007669"/>
    <property type="project" value="InterPro"/>
</dbReference>
<comment type="subcellular location">
    <subcellularLocation>
        <location evidence="1">Membrane</location>
    </subcellularLocation>
</comment>
<evidence type="ECO:0000256" key="1">
    <source>
        <dbReference type="ARBA" id="ARBA00004370"/>
    </source>
</evidence>
<dbReference type="AlphaFoldDB" id="A0AAV0IFZ8"/>
<dbReference type="PANTHER" id="PTHR11863">
    <property type="entry name" value="STEROL DESATURASE"/>
    <property type="match status" value="1"/>
</dbReference>
<comment type="caution">
    <text evidence="8">The sequence shown here is derived from an EMBL/GenBank/DDBJ whole genome shotgun (WGS) entry which is preliminary data.</text>
</comment>
<evidence type="ECO:0000256" key="3">
    <source>
        <dbReference type="ARBA" id="ARBA00022692"/>
    </source>
</evidence>
<keyword evidence="5 6" id="KW-0472">Membrane</keyword>
<accession>A0AAV0IFZ8</accession>
<evidence type="ECO:0000256" key="5">
    <source>
        <dbReference type="ARBA" id="ARBA00023136"/>
    </source>
</evidence>
<evidence type="ECO:0000259" key="7">
    <source>
        <dbReference type="Pfam" id="PF04116"/>
    </source>
</evidence>
<dbReference type="Pfam" id="PF04116">
    <property type="entry name" value="FA_hydroxylase"/>
    <property type="match status" value="1"/>
</dbReference>
<evidence type="ECO:0000256" key="6">
    <source>
        <dbReference type="SAM" id="Phobius"/>
    </source>
</evidence>
<gene>
    <name evidence="8" type="ORF">LITE_LOCUS9043</name>
</gene>
<dbReference type="GO" id="GO:0008610">
    <property type="term" value="P:lipid biosynthetic process"/>
    <property type="evidence" value="ECO:0007669"/>
    <property type="project" value="InterPro"/>
</dbReference>
<reference evidence="8" key="1">
    <citation type="submission" date="2022-08" db="EMBL/GenBank/DDBJ databases">
        <authorList>
            <person name="Gutierrez-Valencia J."/>
        </authorList>
    </citation>
    <scope>NUCLEOTIDE SEQUENCE</scope>
</reference>
<dbReference type="InterPro" id="IPR050307">
    <property type="entry name" value="Sterol_Desaturase_Related"/>
</dbReference>
<dbReference type="GO" id="GO:0016020">
    <property type="term" value="C:membrane"/>
    <property type="evidence" value="ECO:0007669"/>
    <property type="project" value="UniProtKB-SubCell"/>
</dbReference>
<evidence type="ECO:0000256" key="4">
    <source>
        <dbReference type="ARBA" id="ARBA00022989"/>
    </source>
</evidence>
<dbReference type="Proteomes" id="UP001154282">
    <property type="component" value="Unassembled WGS sequence"/>
</dbReference>
<evidence type="ECO:0000313" key="8">
    <source>
        <dbReference type="EMBL" id="CAI0396258.1"/>
    </source>
</evidence>
<organism evidence="8 9">
    <name type="scientific">Linum tenue</name>
    <dbReference type="NCBI Taxonomy" id="586396"/>
    <lineage>
        <taxon>Eukaryota</taxon>
        <taxon>Viridiplantae</taxon>
        <taxon>Streptophyta</taxon>
        <taxon>Embryophyta</taxon>
        <taxon>Tracheophyta</taxon>
        <taxon>Spermatophyta</taxon>
        <taxon>Magnoliopsida</taxon>
        <taxon>eudicotyledons</taxon>
        <taxon>Gunneridae</taxon>
        <taxon>Pentapetalae</taxon>
        <taxon>rosids</taxon>
        <taxon>fabids</taxon>
        <taxon>Malpighiales</taxon>
        <taxon>Linaceae</taxon>
        <taxon>Linum</taxon>
    </lineage>
</organism>
<comment type="similarity">
    <text evidence="2">Belongs to the sterol desaturase family.</text>
</comment>